<dbReference type="PROSITE" id="PS00012">
    <property type="entry name" value="PHOSPHOPANTETHEINE"/>
    <property type="match status" value="3"/>
</dbReference>
<dbReference type="FunFam" id="3.40.50.12780:FF:000012">
    <property type="entry name" value="Non-ribosomal peptide synthetase"/>
    <property type="match status" value="1"/>
</dbReference>
<dbReference type="CDD" id="cd19531">
    <property type="entry name" value="LCL_NRPS-like"/>
    <property type="match status" value="2"/>
</dbReference>
<dbReference type="Pfam" id="PF13193">
    <property type="entry name" value="AMP-binding_C"/>
    <property type="match status" value="2"/>
</dbReference>
<evidence type="ECO:0000256" key="1">
    <source>
        <dbReference type="ARBA" id="ARBA00001957"/>
    </source>
</evidence>
<dbReference type="PROSITE" id="PS50075">
    <property type="entry name" value="CARRIER"/>
    <property type="match status" value="3"/>
</dbReference>
<evidence type="ECO:0000256" key="2">
    <source>
        <dbReference type="ARBA" id="ARBA00022450"/>
    </source>
</evidence>
<dbReference type="InterPro" id="IPR036736">
    <property type="entry name" value="ACP-like_sf"/>
</dbReference>
<dbReference type="Pfam" id="PF00550">
    <property type="entry name" value="PP-binding"/>
    <property type="match status" value="3"/>
</dbReference>
<dbReference type="Gene3D" id="1.10.1200.10">
    <property type="entry name" value="ACP-like"/>
    <property type="match status" value="2"/>
</dbReference>
<dbReference type="CDD" id="cd05930">
    <property type="entry name" value="A_NRPS"/>
    <property type="match status" value="1"/>
</dbReference>
<dbReference type="Gene3D" id="3.40.50.12780">
    <property type="entry name" value="N-terminal domain of ligase-like"/>
    <property type="match status" value="1"/>
</dbReference>
<keyword evidence="2" id="KW-0596">Phosphopantetheine</keyword>
<dbReference type="InterPro" id="IPR025110">
    <property type="entry name" value="AMP-bd_C"/>
</dbReference>
<dbReference type="InterPro" id="IPR029058">
    <property type="entry name" value="AB_hydrolase_fold"/>
</dbReference>
<feature type="domain" description="Carrier" evidence="4">
    <location>
        <begin position="541"/>
        <end position="619"/>
    </location>
</feature>
<proteinExistence type="predicted"/>
<dbReference type="Proteomes" id="UP000225433">
    <property type="component" value="Unassembled WGS sequence"/>
</dbReference>
<dbReference type="InterPro" id="IPR036661">
    <property type="entry name" value="Luciferase-like_sf"/>
</dbReference>
<dbReference type="Gene3D" id="3.20.20.30">
    <property type="entry name" value="Luciferase-like domain"/>
    <property type="match status" value="1"/>
</dbReference>
<feature type="domain" description="Carrier" evidence="4">
    <location>
        <begin position="3038"/>
        <end position="3113"/>
    </location>
</feature>
<dbReference type="NCBIfam" id="NF003417">
    <property type="entry name" value="PRK04813.1"/>
    <property type="match status" value="5"/>
</dbReference>
<organism evidence="5 6">
    <name type="scientific">Xenorhabdus hominickii</name>
    <dbReference type="NCBI Taxonomy" id="351679"/>
    <lineage>
        <taxon>Bacteria</taxon>
        <taxon>Pseudomonadati</taxon>
        <taxon>Pseudomonadota</taxon>
        <taxon>Gammaproteobacteria</taxon>
        <taxon>Enterobacterales</taxon>
        <taxon>Morganellaceae</taxon>
        <taxon>Xenorhabdus</taxon>
    </lineage>
</organism>
<dbReference type="NCBIfam" id="TIGR04020">
    <property type="entry name" value="seco_metab_LLM"/>
    <property type="match status" value="1"/>
</dbReference>
<sequence length="3368" mass="377585">MMEYISCSKRQLVVALFERSAEYHANKPALISIHDTLTFSQLNQRANQLASFLSKKGIIKGTSVLFCYERGVNAIISLIALLKIGAFYVPVNPDFPSDRIKMIVQDAQTRFALTDETASQALDGLDIDVINVSHLTQLDHFPTENPGTILSETDTAWIIYTSGSTGQPKGVMGTHLGMINRLEWMWQAQPFQPDEVCFQNTAFTTVDSFWEIFGPLCQGVPLQLLPDNVVKDANLLVQALARYSIYRICLVPSYLGTMLTIFPDLGQRVPTTKLWVVSGEPLTLDICKRFYDSLPDGWLSNQYGLTESCADVTYFDTRSLSFTQCESAGEFSVPIGHPIDNVHLFVLDEKMVQTPIGIEGELYIGGDSVSAGYLRQDELTQQRFIHIKPDSDISRKLGFHGILLRTGDRAAWRQDGELAYLGRGDDQVKMNGYRIELGEIESVLQRHPDVQDAAATVQRNGQSHQRLTAFVTIKPDAIARSHSILTEIRQLAVARLPAYMVPGLISFLDAIPKTNSGKLDRKALEHLLVDVLALSPDEYIAPLGKTEIWLSHHWSKLLDITAISSISADASFFTLGGHSLLATQLLSAINKQFGVELSLRRFFQAPTIRALAAQIDSASNVEHRSEIVIPRQAQSENYPLSFPQQRLWFLSQLIPDSAVYHIPVAFELNGTLDIKKLQQAFIHVEKHHPLLRARFVQKHVQVTLVLANAMTEFKIYHCEWLANLDSTSLQAELAKLLSAEATRTMDLENEGGLRAALFQIHDQKHYLALTFHHLITDGWSLSLYLRQLGEAYNRQCEENTPLSTLQVPTLQDISYFDFAVWQQTQIMSSDINKQLHYWKEHLQNSDALLPLPTDMPRPKSTSYRGALHQDRISKEALESIKLLGLKQGASPFMSLMAVFSSLLARYSGREDIPVGTPAANRHYPGVENVFGLFVNTVVIRSWCRGELTFPALLEQVRDTTLTAFENQDVPFERVVEALQQERDLSFNPIFQVMFDYQHRDELRLQMQGIQSQALLVDSNSSRFDLSMTILEDDDGAQIKLEYSTDLFQAATIKRFCANFNTLLDAIVRQPNAALHTHSVISTEENKTLSQWNDTNADFDLERNVSEIFSQQASIRCDAIAVVCKDNQLSYTELDKRSNQLAHYLRNKYLQTKYLRTKEAEPDKLVAVSLERSVDMVIALMAVIKSGAAYVPIDPAYPADRTEYMLTQSNATVLITSASLKNQQNWPQDKTLFIDTDWPVIAESNTAALSVLNEPEDLAYVIFTSGSTGVPKGVQVTQRGLSNLLLDMQQRLRITAEDSLLSVTTISFDIAGLELYLPLITGGKLLIADKEEASDGERLTELLTTNHCSIMQATPVTWRLLLAANWQCPTGFKILCGGEALSEELAHSLVGTGAELWNVYGPTETTIWSTTERLYPDFDKITIGRPIANTSIHIFDNQMQPTPIGVIGNLYIGGAGLARGYHQRPDLTTERFIEHASLGRLYFTGDVARFLVDGRIEYLGRSDNQIKLRGFRIELGEIEQCLEQAPAVKQAVVIPVKGQSGDTSLVAHIIPKHEHTSAAMDFSLFYFSAGFETSAKESYQLYLESAKRADTLNFKAIWTPERHFHAVGGQFPNPSVLGAAIAMITNQIQIRAGSVVLPLHNPIRIVEEWAVVDNLSNGRVGLAFASGWNPKDFALLPENFANRREVMAEHIETIKALWRGEAITVKDGVGNIGEVSVYPRPQQENLGTWITAAGDPSTFVEAGKTGTNLLTHLLGQSVEVLQEKIALYRQTLREYGHNPAEKTITLMLHAFVWKDESDAVEICRKPFSDYLRAHLSLEKMAKSFGKEEMFETEEEAEAIIELAFERYSKTSSLIGSVESCLSVVRQLKDIGVDEIACLVDFGIQPSLVLEGLDYLGQLQEKAKTLYSVDRNLLKEHMRSQLPDYMIPAHIIVDPSFPMTSNGKVDRKRLIEDTQKQGLIHTEEEERPAQTNIQHQLISLWSEVLGLEVRSIGANFFTMGGHSLLAAQLISKIRNSMQINLPLRTIFDAPTIAQLAQKIEGLIDSTSNSASPTHAGMAPDLLSCTTSRIAPLSFAQERLWFISRLQPNSPLYNVPIAFVLEGQLDKQTFVRAFRELLVSHEVFRSTINQEDEQPVLNISANTPDILQFVDGKVFADNVFADDDQWLHNLNVSLQSEAIQPFDIEHGPLIRASLIEISPTRNVFFMNVHHLIWDGWSRTIFLHELGQRYSAIIKNRSMPTDKQGMRYSEFATWQRQYLSNPDLQHQANYWRAKLSGAPDYLALPTDYTRPAQLGYHGKVLNSRIPYETYVQLRKLGEQNGVTLFMMLLTAYKAQLHRLTTQEDLVVGVPIANRHYQGIEKTIGLFVNTVAIRSQCTPEMQFNEFLNVVKSNILDAYEHQDIPFERVVEICQVKRGLNQHPVFQTMFDMQNENEWQLDLPDVKTTFFEVDTQIARFDLLLAVKEDSHGLELAFEYSTELFREESIRHFADSFATLLQAVAHTPKLELANIPLQTGSLPIPTASISKAKGNVVSIFKQQVSTNPDAIALIAGERSISYAELDAKSSELADFLQLKGVTHETPVGMLLRPSPEAIVTILAILKAGGMYVPIDNDYPAERITLILNDAEVLCLITDNDTTHKCKAFEGEIIYLNSINELPYAEGTISEQIRNIERDNLAYAIYTSGSTGLPKGVCIEHQGIIRLVKENGFLDISPKDRIALASSLAFDAATFEIWGALLNGATLVILDKTTVLDPHKLFSAIREASLSIMWLTSSLFNQQVSAVPDLFRPLRALIIGGEALSVPHIRELLNSGQGPEKLINGYGPTENTTFSTTYDITNHKNDFVRGVPIGRPINNTYAFILDRQLNPCPVGVVGELYFGGQGLARGYLNRPELTRERFIELPTEDNLSLRLYKSGDYARYLSSGDIEYLGRIDDQVKLRGFRIELGEIEAAMLTYPGINAAVVVMHQEESGDKELVAYFCSSATPTPEWIGQLRQALSVRIPEFMIPASFTPVDEIPLNASGKLDRRRLPAVSRLHLKNNTYQPPRTRIERSLTESFQEILGLEQVSITDNFFQIGGHSLLALRLAVTIENKLGKPVQIIDIFQHPTPKELAETFSEEMLNPDKEILLTISKKGSDKAIFLVHPVFGLAFPYLALSKRMPGKRLFGLNNPTFGQKQGRFVSIEQQAEHYIAAIRKAQPNGPYHLGGWSYGGVVAYEMAQQLRAMGQKVEMLVLIDSFFASDHHWQQPDEIALQDFMSKEGVDPESAFGKAFSVELQHNPKLLMNYQPHPYSGRVVLIQASQKQENNNPLIFDNLVNHWDELVKGKFNTYRINATHDDIFKEGNIEEIANILNRIFAQQSALPKTNTLISEQSSQ</sequence>
<dbReference type="Pfam" id="PF00668">
    <property type="entry name" value="Condensation"/>
    <property type="match status" value="2"/>
</dbReference>
<reference evidence="5 6" key="1">
    <citation type="journal article" date="2017" name="Nat. Microbiol.">
        <title>Natural product diversity associated with the nematode symbionts Photorhabdus and Xenorhabdus.</title>
        <authorList>
            <person name="Tobias N.J."/>
            <person name="Wolff H."/>
            <person name="Djahanschiri B."/>
            <person name="Grundmann F."/>
            <person name="Kronenwerth M."/>
            <person name="Shi Y.M."/>
            <person name="Simonyi S."/>
            <person name="Grun P."/>
            <person name="Shapiro-Ilan D."/>
            <person name="Pidot S.J."/>
            <person name="Stinear T.P."/>
            <person name="Ebersberger I."/>
            <person name="Bode H.B."/>
        </authorList>
    </citation>
    <scope>NUCLEOTIDE SEQUENCE [LARGE SCALE GENOMIC DNA]</scope>
    <source>
        <strain evidence="5 6">DSM 17903</strain>
    </source>
</reference>
<dbReference type="GO" id="GO:0047527">
    <property type="term" value="F:2,3-dihydroxybenzoate-serine ligase activity"/>
    <property type="evidence" value="ECO:0007669"/>
    <property type="project" value="TreeGrafter"/>
</dbReference>
<keyword evidence="3" id="KW-0597">Phosphoprotein</keyword>
<dbReference type="Gene3D" id="3.40.50.1820">
    <property type="entry name" value="alpha/beta hydrolase"/>
    <property type="match status" value="1"/>
</dbReference>
<dbReference type="InterPro" id="IPR042099">
    <property type="entry name" value="ANL_N_sf"/>
</dbReference>
<dbReference type="GO" id="GO:0009366">
    <property type="term" value="C:enterobactin synthetase complex"/>
    <property type="evidence" value="ECO:0007669"/>
    <property type="project" value="TreeGrafter"/>
</dbReference>
<dbReference type="InterPro" id="IPR009081">
    <property type="entry name" value="PP-bd_ACP"/>
</dbReference>
<dbReference type="FunFam" id="3.30.300.30:FF:000015">
    <property type="entry name" value="Nonribosomal peptide synthase SidD"/>
    <property type="match status" value="2"/>
</dbReference>
<dbReference type="SUPFAM" id="SSF52777">
    <property type="entry name" value="CoA-dependent acyltransferases"/>
    <property type="match status" value="4"/>
</dbReference>
<dbReference type="InterPro" id="IPR045851">
    <property type="entry name" value="AMP-bd_C_sf"/>
</dbReference>
<dbReference type="PROSITE" id="PS00455">
    <property type="entry name" value="AMP_BINDING"/>
    <property type="match status" value="2"/>
</dbReference>
<evidence type="ECO:0000259" key="4">
    <source>
        <dbReference type="PROSITE" id="PS50075"/>
    </source>
</evidence>
<dbReference type="GO" id="GO:0009239">
    <property type="term" value="P:enterobactin biosynthetic process"/>
    <property type="evidence" value="ECO:0007669"/>
    <property type="project" value="TreeGrafter"/>
</dbReference>
<dbReference type="InterPro" id="IPR024011">
    <property type="entry name" value="Biosynth_lucif-like_mOase_dom"/>
</dbReference>
<feature type="domain" description="Carrier" evidence="4">
    <location>
        <begin position="1966"/>
        <end position="2041"/>
    </location>
</feature>
<dbReference type="OrthoDB" id="9757559at2"/>
<dbReference type="InterPro" id="IPR011251">
    <property type="entry name" value="Luciferase-like_dom"/>
</dbReference>
<dbReference type="InterPro" id="IPR000873">
    <property type="entry name" value="AMP-dep_synth/lig_dom"/>
</dbReference>
<dbReference type="Pfam" id="PF00501">
    <property type="entry name" value="AMP-binding"/>
    <property type="match status" value="3"/>
</dbReference>
<dbReference type="GO" id="GO:0043041">
    <property type="term" value="P:amino acid activation for nonribosomal peptide biosynthetic process"/>
    <property type="evidence" value="ECO:0007669"/>
    <property type="project" value="TreeGrafter"/>
</dbReference>
<dbReference type="Gene3D" id="3.30.559.10">
    <property type="entry name" value="Chloramphenicol acetyltransferase-like domain"/>
    <property type="match status" value="2"/>
</dbReference>
<dbReference type="PANTHER" id="PTHR45527:SF1">
    <property type="entry name" value="FATTY ACID SYNTHASE"/>
    <property type="match status" value="1"/>
</dbReference>
<dbReference type="FunFam" id="3.40.50.980:FF:000001">
    <property type="entry name" value="Non-ribosomal peptide synthetase"/>
    <property type="match status" value="3"/>
</dbReference>
<dbReference type="NCBIfam" id="TIGR01733">
    <property type="entry name" value="AA-adenyl-dom"/>
    <property type="match status" value="3"/>
</dbReference>
<gene>
    <name evidence="5" type="ORF">Xhom_03557</name>
</gene>
<evidence type="ECO:0000256" key="3">
    <source>
        <dbReference type="ARBA" id="ARBA00022553"/>
    </source>
</evidence>
<evidence type="ECO:0000313" key="5">
    <source>
        <dbReference type="EMBL" id="PHM53558.1"/>
    </source>
</evidence>
<dbReference type="Gene3D" id="2.30.38.10">
    <property type="entry name" value="Luciferase, Domain 3"/>
    <property type="match status" value="2"/>
</dbReference>
<dbReference type="Gene3D" id="3.30.559.30">
    <property type="entry name" value="Nonribosomal peptide synthetase, condensation domain"/>
    <property type="match status" value="2"/>
</dbReference>
<dbReference type="InterPro" id="IPR020806">
    <property type="entry name" value="PKS_PP-bd"/>
</dbReference>
<dbReference type="InterPro" id="IPR020845">
    <property type="entry name" value="AMP-binding_CS"/>
</dbReference>
<dbReference type="SMART" id="SM00823">
    <property type="entry name" value="PKS_PP"/>
    <property type="match status" value="3"/>
</dbReference>
<dbReference type="RefSeq" id="WP_084022995.1">
    <property type="nucleotide sequence ID" value="NZ_CAWNQJ010000090.1"/>
</dbReference>
<dbReference type="Gene3D" id="3.40.50.980">
    <property type="match status" value="4"/>
</dbReference>
<dbReference type="Pfam" id="PF00296">
    <property type="entry name" value="Bac_luciferase"/>
    <property type="match status" value="1"/>
</dbReference>
<dbReference type="Gene3D" id="3.30.300.30">
    <property type="match status" value="3"/>
</dbReference>
<dbReference type="SUPFAM" id="SSF53474">
    <property type="entry name" value="alpha/beta-Hydrolases"/>
    <property type="match status" value="1"/>
</dbReference>
<dbReference type="SUPFAM" id="SSF47336">
    <property type="entry name" value="ACP-like"/>
    <property type="match status" value="3"/>
</dbReference>
<dbReference type="EMBL" id="NJAI01000006">
    <property type="protein sequence ID" value="PHM53558.1"/>
    <property type="molecule type" value="Genomic_DNA"/>
</dbReference>
<dbReference type="InterPro" id="IPR023213">
    <property type="entry name" value="CAT-like_dom_sf"/>
</dbReference>
<dbReference type="CDD" id="cd12117">
    <property type="entry name" value="A_NRPS_Srf_like"/>
    <property type="match status" value="1"/>
</dbReference>
<comment type="caution">
    <text evidence="5">The sequence shown here is derived from an EMBL/GenBank/DDBJ whole genome shotgun (WGS) entry which is preliminary data.</text>
</comment>
<evidence type="ECO:0000313" key="6">
    <source>
        <dbReference type="Proteomes" id="UP000225433"/>
    </source>
</evidence>
<accession>A0A2G0Q2W5</accession>
<dbReference type="STRING" id="351679.A9255_03830"/>
<dbReference type="InterPro" id="IPR001242">
    <property type="entry name" value="Condensation_dom"/>
</dbReference>
<comment type="cofactor">
    <cofactor evidence="1">
        <name>pantetheine 4'-phosphate</name>
        <dbReference type="ChEBI" id="CHEBI:47942"/>
    </cofactor>
</comment>
<dbReference type="SUPFAM" id="SSF56801">
    <property type="entry name" value="Acetyl-CoA synthetase-like"/>
    <property type="match status" value="3"/>
</dbReference>
<protein>
    <submittedName>
        <fullName evidence="5">Pyoverdine sidechain peptide synthetase</fullName>
    </submittedName>
</protein>
<dbReference type="SUPFAM" id="SSF51679">
    <property type="entry name" value="Bacterial luciferase-like"/>
    <property type="match status" value="1"/>
</dbReference>
<dbReference type="PANTHER" id="PTHR45527">
    <property type="entry name" value="NONRIBOSOMAL PEPTIDE SYNTHETASE"/>
    <property type="match status" value="1"/>
</dbReference>
<dbReference type="GO" id="GO:0031177">
    <property type="term" value="F:phosphopantetheine binding"/>
    <property type="evidence" value="ECO:0007669"/>
    <property type="project" value="InterPro"/>
</dbReference>
<dbReference type="InterPro" id="IPR006162">
    <property type="entry name" value="Ppantetheine_attach_site"/>
</dbReference>
<dbReference type="GO" id="GO:0016705">
    <property type="term" value="F:oxidoreductase activity, acting on paired donors, with incorporation or reduction of molecular oxygen"/>
    <property type="evidence" value="ECO:0007669"/>
    <property type="project" value="InterPro"/>
</dbReference>
<dbReference type="GO" id="GO:0005829">
    <property type="term" value="C:cytosol"/>
    <property type="evidence" value="ECO:0007669"/>
    <property type="project" value="TreeGrafter"/>
</dbReference>
<dbReference type="InterPro" id="IPR001031">
    <property type="entry name" value="Thioesterase"/>
</dbReference>
<dbReference type="InterPro" id="IPR010071">
    <property type="entry name" value="AA_adenyl_dom"/>
</dbReference>
<dbReference type="Pfam" id="PF00975">
    <property type="entry name" value="Thioesterase"/>
    <property type="match status" value="1"/>
</dbReference>
<name>A0A2G0Q2W5_XENHO</name>